<dbReference type="NCBIfam" id="TIGR01071">
    <property type="entry name" value="rplO_bact"/>
    <property type="match status" value="1"/>
</dbReference>
<dbReference type="InterPro" id="IPR021131">
    <property type="entry name" value="Ribosomal_uL15/eL18"/>
</dbReference>
<reference evidence="8" key="1">
    <citation type="submission" date="2020-02" db="EMBL/GenBank/DDBJ databases">
        <authorList>
            <person name="Meier V. D."/>
        </authorList>
    </citation>
    <scope>NUCLEOTIDE SEQUENCE</scope>
    <source>
        <strain evidence="8">AVDCRST_MAG38</strain>
    </source>
</reference>
<feature type="region of interest" description="Disordered" evidence="6">
    <location>
        <begin position="1"/>
        <end position="79"/>
    </location>
</feature>
<dbReference type="Gene3D" id="3.100.10.10">
    <property type="match status" value="1"/>
</dbReference>
<evidence type="ECO:0000256" key="4">
    <source>
        <dbReference type="HAMAP-Rule" id="MF_01341"/>
    </source>
</evidence>
<name>A0A6J4RKJ7_9ACTN</name>
<dbReference type="EMBL" id="CADCVJ010000099">
    <property type="protein sequence ID" value="CAA9471696.1"/>
    <property type="molecule type" value="Genomic_DNA"/>
</dbReference>
<dbReference type="GO" id="GO:0022625">
    <property type="term" value="C:cytosolic large ribosomal subunit"/>
    <property type="evidence" value="ECO:0007669"/>
    <property type="project" value="TreeGrafter"/>
</dbReference>
<dbReference type="PANTHER" id="PTHR12934">
    <property type="entry name" value="50S RIBOSOMAL PROTEIN L15"/>
    <property type="match status" value="1"/>
</dbReference>
<evidence type="ECO:0000259" key="7">
    <source>
        <dbReference type="Pfam" id="PF00828"/>
    </source>
</evidence>
<sequence length="185" mass="19219">MTPEPQSGAAAPAVAAEEVGLHSLKPAPGARKARKRVGRGHGSGHGKTSGRGHKGAGSRSGAKDRSGFEGGQNPIHMRMRKLRGPNKKMSMPFEPFRTVTQHVNLDDLAARFDDGASVDVATIQGAGLATRRGVPIKVLGRGDLGKALTVQAHAFSKSARAAIEAAGGTCVELDAGGRKKGRRFN</sequence>
<evidence type="ECO:0000256" key="5">
    <source>
        <dbReference type="RuleBase" id="RU003888"/>
    </source>
</evidence>
<dbReference type="GO" id="GO:0019843">
    <property type="term" value="F:rRNA binding"/>
    <property type="evidence" value="ECO:0007669"/>
    <property type="project" value="UniProtKB-UniRule"/>
</dbReference>
<dbReference type="InterPro" id="IPR036227">
    <property type="entry name" value="Ribosomal_uL15/eL18_sf"/>
</dbReference>
<feature type="compositionally biased region" description="Basic residues" evidence="6">
    <location>
        <begin position="31"/>
        <end position="56"/>
    </location>
</feature>
<dbReference type="Pfam" id="PF00828">
    <property type="entry name" value="Ribosomal_L27A"/>
    <property type="match status" value="1"/>
</dbReference>
<dbReference type="GO" id="GO:0006412">
    <property type="term" value="P:translation"/>
    <property type="evidence" value="ECO:0007669"/>
    <property type="project" value="UniProtKB-UniRule"/>
</dbReference>
<dbReference type="GO" id="GO:0003735">
    <property type="term" value="F:structural constituent of ribosome"/>
    <property type="evidence" value="ECO:0007669"/>
    <property type="project" value="InterPro"/>
</dbReference>
<dbReference type="PANTHER" id="PTHR12934:SF11">
    <property type="entry name" value="LARGE RIBOSOMAL SUBUNIT PROTEIN UL15M"/>
    <property type="match status" value="1"/>
</dbReference>
<dbReference type="InterPro" id="IPR030878">
    <property type="entry name" value="Ribosomal_uL15"/>
</dbReference>
<dbReference type="PROSITE" id="PS00475">
    <property type="entry name" value="RIBOSOMAL_L15"/>
    <property type="match status" value="1"/>
</dbReference>
<dbReference type="SUPFAM" id="SSF52080">
    <property type="entry name" value="Ribosomal proteins L15p and L18e"/>
    <property type="match status" value="1"/>
</dbReference>
<evidence type="ECO:0000313" key="8">
    <source>
        <dbReference type="EMBL" id="CAA9471696.1"/>
    </source>
</evidence>
<dbReference type="AlphaFoldDB" id="A0A6J4RKJ7"/>
<organism evidence="8">
    <name type="scientific">uncultured Solirubrobacteraceae bacterium</name>
    <dbReference type="NCBI Taxonomy" id="1162706"/>
    <lineage>
        <taxon>Bacteria</taxon>
        <taxon>Bacillati</taxon>
        <taxon>Actinomycetota</taxon>
        <taxon>Thermoleophilia</taxon>
        <taxon>Solirubrobacterales</taxon>
        <taxon>Solirubrobacteraceae</taxon>
        <taxon>environmental samples</taxon>
    </lineage>
</organism>
<comment type="subunit">
    <text evidence="4">Part of the 50S ribosomal subunit.</text>
</comment>
<keyword evidence="3 4" id="KW-0687">Ribonucleoprotein</keyword>
<keyword evidence="4" id="KW-0694">RNA-binding</keyword>
<dbReference type="InterPro" id="IPR005749">
    <property type="entry name" value="Ribosomal_uL15_bac-type"/>
</dbReference>
<accession>A0A6J4RKJ7</accession>
<feature type="domain" description="Large ribosomal subunit protein uL15/eL18" evidence="7">
    <location>
        <begin position="103"/>
        <end position="171"/>
    </location>
</feature>
<dbReference type="HAMAP" id="MF_01341">
    <property type="entry name" value="Ribosomal_uL15"/>
    <property type="match status" value="1"/>
</dbReference>
<evidence type="ECO:0000256" key="1">
    <source>
        <dbReference type="ARBA" id="ARBA00007320"/>
    </source>
</evidence>
<dbReference type="InterPro" id="IPR001196">
    <property type="entry name" value="Ribosomal_uL15_CS"/>
</dbReference>
<proteinExistence type="inferred from homology"/>
<comment type="similarity">
    <text evidence="1 4 5">Belongs to the universal ribosomal protein uL15 family.</text>
</comment>
<evidence type="ECO:0000256" key="3">
    <source>
        <dbReference type="ARBA" id="ARBA00023274"/>
    </source>
</evidence>
<feature type="compositionally biased region" description="Low complexity" evidence="6">
    <location>
        <begin position="9"/>
        <end position="18"/>
    </location>
</feature>
<keyword evidence="4" id="KW-0699">rRNA-binding</keyword>
<comment type="function">
    <text evidence="4">Binds to the 23S rRNA.</text>
</comment>
<evidence type="ECO:0000256" key="2">
    <source>
        <dbReference type="ARBA" id="ARBA00022980"/>
    </source>
</evidence>
<evidence type="ECO:0000256" key="6">
    <source>
        <dbReference type="SAM" id="MobiDB-lite"/>
    </source>
</evidence>
<protein>
    <recommendedName>
        <fullName evidence="4">Large ribosomal subunit protein uL15</fullName>
    </recommendedName>
</protein>
<keyword evidence="2 4" id="KW-0689">Ribosomal protein</keyword>
<gene>
    <name evidence="4" type="primary">rplO</name>
    <name evidence="8" type="ORF">AVDCRST_MAG38-1347</name>
</gene>